<accession>A0A0F9D6L7</accession>
<name>A0A0F9D6L7_9ZZZZ</name>
<feature type="non-terminal residue" evidence="1">
    <location>
        <position position="48"/>
    </location>
</feature>
<sequence>MQVVNNKRNVTCWSAAIKDEVLEDVANLKSPIGIIAQLHCIPESTVNM</sequence>
<comment type="caution">
    <text evidence="1">The sequence shown here is derived from an EMBL/GenBank/DDBJ whole genome shotgun (WGS) entry which is preliminary data.</text>
</comment>
<protein>
    <submittedName>
        <fullName evidence="1">Uncharacterized protein</fullName>
    </submittedName>
</protein>
<proteinExistence type="predicted"/>
<dbReference type="AlphaFoldDB" id="A0A0F9D6L7"/>
<reference evidence="1" key="1">
    <citation type="journal article" date="2015" name="Nature">
        <title>Complex archaea that bridge the gap between prokaryotes and eukaryotes.</title>
        <authorList>
            <person name="Spang A."/>
            <person name="Saw J.H."/>
            <person name="Jorgensen S.L."/>
            <person name="Zaremba-Niedzwiedzka K."/>
            <person name="Martijn J."/>
            <person name="Lind A.E."/>
            <person name="van Eijk R."/>
            <person name="Schleper C."/>
            <person name="Guy L."/>
            <person name="Ettema T.J."/>
        </authorList>
    </citation>
    <scope>NUCLEOTIDE SEQUENCE</scope>
</reference>
<gene>
    <name evidence="1" type="ORF">LCGC14_2316600</name>
</gene>
<evidence type="ECO:0000313" key="1">
    <source>
        <dbReference type="EMBL" id="KKL49331.1"/>
    </source>
</evidence>
<dbReference type="EMBL" id="LAZR01032993">
    <property type="protein sequence ID" value="KKL49331.1"/>
    <property type="molecule type" value="Genomic_DNA"/>
</dbReference>
<organism evidence="1">
    <name type="scientific">marine sediment metagenome</name>
    <dbReference type="NCBI Taxonomy" id="412755"/>
    <lineage>
        <taxon>unclassified sequences</taxon>
        <taxon>metagenomes</taxon>
        <taxon>ecological metagenomes</taxon>
    </lineage>
</organism>